<dbReference type="Proteomes" id="UP000601789">
    <property type="component" value="Unassembled WGS sequence"/>
</dbReference>
<evidence type="ECO:0000256" key="2">
    <source>
        <dbReference type="ARBA" id="ARBA00004717"/>
    </source>
</evidence>
<dbReference type="PANTHER" id="PTHR11670">
    <property type="entry name" value="ACONITASE/IRON-RESPONSIVE ELEMENT FAMILY MEMBER"/>
    <property type="match status" value="1"/>
</dbReference>
<keyword evidence="7 9" id="KW-0411">Iron-sulfur</keyword>
<evidence type="ECO:0000256" key="7">
    <source>
        <dbReference type="ARBA" id="ARBA00023014"/>
    </source>
</evidence>
<feature type="domain" description="Aconitase/3-isopropylmalate dehydratase large subunit alpha/beta/alpha" evidence="10">
    <location>
        <begin position="62"/>
        <end position="531"/>
    </location>
</feature>
<dbReference type="EC" id="4.2.1.3" evidence="9"/>
<evidence type="ECO:0000256" key="9">
    <source>
        <dbReference type="RuleBase" id="RU361275"/>
    </source>
</evidence>
<dbReference type="InterPro" id="IPR018136">
    <property type="entry name" value="Aconitase_4Fe-4S_BS"/>
</dbReference>
<protein>
    <recommendedName>
        <fullName evidence="9">Aconitate hydratase</fullName>
        <shortName evidence="9">Aconitase</shortName>
        <ecNumber evidence="9">4.2.1.3</ecNumber>
    </recommendedName>
</protein>
<keyword evidence="6 9" id="KW-0408">Iron</keyword>
<evidence type="ECO:0000256" key="6">
    <source>
        <dbReference type="ARBA" id="ARBA00023004"/>
    </source>
</evidence>
<dbReference type="RefSeq" id="WP_198476048.1">
    <property type="nucleotide sequence ID" value="NZ_JADGMQ010000004.1"/>
</dbReference>
<dbReference type="SUPFAM" id="SSF52016">
    <property type="entry name" value="LeuD/IlvD-like"/>
    <property type="match status" value="1"/>
</dbReference>
<evidence type="ECO:0000256" key="8">
    <source>
        <dbReference type="ARBA" id="ARBA00023501"/>
    </source>
</evidence>
<dbReference type="Gene3D" id="3.30.499.10">
    <property type="entry name" value="Aconitase, domain 3"/>
    <property type="match status" value="2"/>
</dbReference>
<sequence>MGLLPPIVEIQKRRAVDLKTAFPGLERLPVVLRILLENLLRNRPGPEVVRLFRDWLATGHSEAEIEFLPNRLLMHDTTCGPALVDIAGLRDAVAEAGGDPHLLNPILPIDVSTDHSIAIDRYNDSNAAAFNMAREAERNAERFRLTKWAESALSNFRVHPPGTGILHTINMEQLATVVVREDAVGGWVHPDTLIGTDSHTPMINGVGVLGWGVGGLEAEGVMFGLPVVMQLPDVVGVRLTGALPEGVLATDLALRITEMLRKEALDSAFVEFFGPGIGSISVGDRAVVANMAPEYGAQTAYFPIDSHTLAYLRMTGRPDDLVRLVEEYAQLNGLWYDPSASPTYTRVLELDLSSISISLAGPRRPHDRVVPSEAAEAIAQISQNKQPSQFALGHGSVAIASITSCTNTTDPRLTLAAGLLARKARARGLKAAPWVKTAFSPGSPAAERYLERAGLLDDLEAMGFAIVGYGCMACIGNTGPLSPEMERAIAEGLTATAVISGNRNFPGRVHPLLDAGFLASPPLVVAYAIAGTSAIDILSEKIGTDKDGQPVYLRDIWPSSAEIDEAFHKSHDADDYREAFSKASASRRWRELEAPAGARFPWDETSTYLRRPPFTRGGPQSRLGSYDAVPLMVLGDDITTDHISPAGSIDARSETGKYLIANGENPLDLNVHSSRRGNFESMIRGLFTNKSVVNHLGADIPPGSTVDAMSGEIVPLYVAAERYAEAEESSVVFAGKRYGQGSSRDWAAKGLALLGVRAVLASSFERIHRTNLIGMGILPLRLQDEIESTALGLRPSDRVRINADLSQLRADLSVPVKILRDGAEIVRLTAFAEVKTDLEFRQLEIGGVVPLILTRTLEGTASGQTTSHDKVN</sequence>
<dbReference type="Pfam" id="PF00330">
    <property type="entry name" value="Aconitase"/>
    <property type="match status" value="1"/>
</dbReference>
<accession>A0ABS0SD57</accession>
<gene>
    <name evidence="12" type="primary">acnA</name>
    <name evidence="12" type="ORF">IOD40_08170</name>
</gene>
<evidence type="ECO:0000256" key="3">
    <source>
        <dbReference type="ARBA" id="ARBA00007185"/>
    </source>
</evidence>
<reference evidence="12 13" key="1">
    <citation type="submission" date="2020-10" db="EMBL/GenBank/DDBJ databases">
        <title>Aquamicrobium zhengzhouensis sp. nov., a exopolysaccharide producing bacterium isolated from farmland soil.</title>
        <authorList>
            <person name="Wang X."/>
        </authorList>
    </citation>
    <scope>NUCLEOTIDE SEQUENCE [LARGE SCALE GENOMIC DNA]</scope>
    <source>
        <strain evidence="13">cd-1</strain>
    </source>
</reference>
<dbReference type="NCBIfam" id="NF009520">
    <property type="entry name" value="PRK12881.1"/>
    <property type="match status" value="1"/>
</dbReference>
<proteinExistence type="inferred from homology"/>
<evidence type="ECO:0000259" key="11">
    <source>
        <dbReference type="Pfam" id="PF00694"/>
    </source>
</evidence>
<dbReference type="InterPro" id="IPR015928">
    <property type="entry name" value="Aconitase/3IPM_dehydase_swvl"/>
</dbReference>
<dbReference type="EMBL" id="JADGMQ010000004">
    <property type="protein sequence ID" value="MBI1620636.1"/>
    <property type="molecule type" value="Genomic_DNA"/>
</dbReference>
<feature type="domain" description="Aconitase A/isopropylmalate dehydratase small subunit swivel" evidence="11">
    <location>
        <begin position="657"/>
        <end position="784"/>
    </location>
</feature>
<keyword evidence="4 9" id="KW-0004">4Fe-4S</keyword>
<dbReference type="InterPro" id="IPR036008">
    <property type="entry name" value="Aconitase_4Fe-4S_dom"/>
</dbReference>
<dbReference type="PROSITE" id="PS01244">
    <property type="entry name" value="ACONITASE_2"/>
    <property type="match status" value="1"/>
</dbReference>
<dbReference type="InterPro" id="IPR015931">
    <property type="entry name" value="Acnase/IPM_dHydase_lsu_aba_1/3"/>
</dbReference>
<organism evidence="12 13">
    <name type="scientific">Aquamicrobium zhengzhouense</name>
    <dbReference type="NCBI Taxonomy" id="2781738"/>
    <lineage>
        <taxon>Bacteria</taxon>
        <taxon>Pseudomonadati</taxon>
        <taxon>Pseudomonadota</taxon>
        <taxon>Alphaproteobacteria</taxon>
        <taxon>Hyphomicrobiales</taxon>
        <taxon>Phyllobacteriaceae</taxon>
        <taxon>Aquamicrobium</taxon>
    </lineage>
</organism>
<keyword evidence="13" id="KW-1185">Reference proteome</keyword>
<evidence type="ECO:0000259" key="10">
    <source>
        <dbReference type="Pfam" id="PF00330"/>
    </source>
</evidence>
<dbReference type="PROSITE" id="PS00450">
    <property type="entry name" value="ACONITASE_1"/>
    <property type="match status" value="1"/>
</dbReference>
<comment type="cofactor">
    <cofactor evidence="1">
        <name>[4Fe-4S] cluster</name>
        <dbReference type="ChEBI" id="CHEBI:49883"/>
    </cofactor>
</comment>
<keyword evidence="9 12" id="KW-0456">Lyase</keyword>
<dbReference type="Pfam" id="PF00694">
    <property type="entry name" value="Aconitase_C"/>
    <property type="match status" value="1"/>
</dbReference>
<evidence type="ECO:0000313" key="12">
    <source>
        <dbReference type="EMBL" id="MBI1620636.1"/>
    </source>
</evidence>
<dbReference type="SUPFAM" id="SSF53732">
    <property type="entry name" value="Aconitase iron-sulfur domain"/>
    <property type="match status" value="1"/>
</dbReference>
<comment type="pathway">
    <text evidence="2">Carbohydrate metabolism; tricarboxylic acid cycle; isocitrate from oxaloacetate: step 2/2.</text>
</comment>
<dbReference type="NCBIfam" id="NF006757">
    <property type="entry name" value="PRK09277.1"/>
    <property type="match status" value="1"/>
</dbReference>
<dbReference type="Gene3D" id="6.10.190.10">
    <property type="match status" value="1"/>
</dbReference>
<dbReference type="GO" id="GO:0003994">
    <property type="term" value="F:aconitate hydratase activity"/>
    <property type="evidence" value="ECO:0007669"/>
    <property type="project" value="UniProtKB-EC"/>
</dbReference>
<name>A0ABS0SD57_9HYPH</name>
<evidence type="ECO:0000256" key="1">
    <source>
        <dbReference type="ARBA" id="ARBA00001966"/>
    </source>
</evidence>
<dbReference type="Gene3D" id="3.20.19.10">
    <property type="entry name" value="Aconitase, domain 4"/>
    <property type="match status" value="1"/>
</dbReference>
<dbReference type="PRINTS" id="PR00415">
    <property type="entry name" value="ACONITASE"/>
</dbReference>
<comment type="similarity">
    <text evidence="3 9">Belongs to the aconitase/IPM isomerase family.</text>
</comment>
<dbReference type="InterPro" id="IPR001030">
    <property type="entry name" value="Acoase/IPM_deHydtase_lsu_aba"/>
</dbReference>
<evidence type="ECO:0000256" key="5">
    <source>
        <dbReference type="ARBA" id="ARBA00022723"/>
    </source>
</evidence>
<comment type="catalytic activity">
    <reaction evidence="8 9">
        <text>citrate = D-threo-isocitrate</text>
        <dbReference type="Rhea" id="RHEA:10336"/>
        <dbReference type="ChEBI" id="CHEBI:15562"/>
        <dbReference type="ChEBI" id="CHEBI:16947"/>
        <dbReference type="EC" id="4.2.1.3"/>
    </reaction>
</comment>
<keyword evidence="5" id="KW-0479">Metal-binding</keyword>
<dbReference type="InterPro" id="IPR000573">
    <property type="entry name" value="AconitaseA/IPMdHydase_ssu_swvl"/>
</dbReference>
<comment type="caution">
    <text evidence="12">The sequence shown here is derived from an EMBL/GenBank/DDBJ whole genome shotgun (WGS) entry which is preliminary data.</text>
</comment>
<dbReference type="NCBIfam" id="TIGR01341">
    <property type="entry name" value="aconitase_1"/>
    <property type="match status" value="1"/>
</dbReference>
<evidence type="ECO:0000313" key="13">
    <source>
        <dbReference type="Proteomes" id="UP000601789"/>
    </source>
</evidence>
<dbReference type="InterPro" id="IPR006249">
    <property type="entry name" value="Aconitase/IRP2"/>
</dbReference>
<evidence type="ECO:0000256" key="4">
    <source>
        <dbReference type="ARBA" id="ARBA00022485"/>
    </source>
</evidence>
<comment type="function">
    <text evidence="9">Catalyzes the isomerization of citrate to isocitrate via cis-aconitate.</text>
</comment>